<keyword evidence="1" id="KW-0732">Signal</keyword>
<evidence type="ECO:0000313" key="3">
    <source>
        <dbReference type="Proteomes" id="UP000799770"/>
    </source>
</evidence>
<feature type="signal peptide" evidence="1">
    <location>
        <begin position="1"/>
        <end position="22"/>
    </location>
</feature>
<keyword evidence="3" id="KW-1185">Reference proteome</keyword>
<accession>A0A6A5ZQ96</accession>
<name>A0A6A5ZQ96_9PLEO</name>
<gene>
    <name evidence="2" type="ORF">BDV96DRAFT_642228</name>
</gene>
<evidence type="ECO:0008006" key="4">
    <source>
        <dbReference type="Google" id="ProtNLM"/>
    </source>
</evidence>
<sequence length="192" mass="20645">MSTMGLHMVLVVLVASMSGLSSSLLGHLRVIKTGGSDNNASTIESRDKLDYEGINCTTDGINLPTVAQADALVNYFDSTFRQGCVCTTTRDQTHYTAVTLDGVEANIWRTKANPAVLSSTFNCTVIADSIRTLIDACSPYNNNGQVGGMLTLSNCLENQDQLVWEGNEEPYLDGGAALEIRQVGQPSPWHAN</sequence>
<dbReference type="EMBL" id="ML977314">
    <property type="protein sequence ID" value="KAF2120408.1"/>
    <property type="molecule type" value="Genomic_DNA"/>
</dbReference>
<feature type="chain" id="PRO_5025428525" description="Ecp2 effector protein domain-containing protein" evidence="1">
    <location>
        <begin position="23"/>
        <end position="192"/>
    </location>
</feature>
<proteinExistence type="predicted"/>
<evidence type="ECO:0000256" key="1">
    <source>
        <dbReference type="SAM" id="SignalP"/>
    </source>
</evidence>
<organism evidence="2 3">
    <name type="scientific">Lophiotrema nucula</name>
    <dbReference type="NCBI Taxonomy" id="690887"/>
    <lineage>
        <taxon>Eukaryota</taxon>
        <taxon>Fungi</taxon>
        <taxon>Dikarya</taxon>
        <taxon>Ascomycota</taxon>
        <taxon>Pezizomycotina</taxon>
        <taxon>Dothideomycetes</taxon>
        <taxon>Pleosporomycetidae</taxon>
        <taxon>Pleosporales</taxon>
        <taxon>Lophiotremataceae</taxon>
        <taxon>Lophiotrema</taxon>
    </lineage>
</organism>
<reference evidence="2" key="1">
    <citation type="journal article" date="2020" name="Stud. Mycol.">
        <title>101 Dothideomycetes genomes: a test case for predicting lifestyles and emergence of pathogens.</title>
        <authorList>
            <person name="Haridas S."/>
            <person name="Albert R."/>
            <person name="Binder M."/>
            <person name="Bloem J."/>
            <person name="Labutti K."/>
            <person name="Salamov A."/>
            <person name="Andreopoulos B."/>
            <person name="Baker S."/>
            <person name="Barry K."/>
            <person name="Bills G."/>
            <person name="Bluhm B."/>
            <person name="Cannon C."/>
            <person name="Castanera R."/>
            <person name="Culley D."/>
            <person name="Daum C."/>
            <person name="Ezra D."/>
            <person name="Gonzalez J."/>
            <person name="Henrissat B."/>
            <person name="Kuo A."/>
            <person name="Liang C."/>
            <person name="Lipzen A."/>
            <person name="Lutzoni F."/>
            <person name="Magnuson J."/>
            <person name="Mondo S."/>
            <person name="Nolan M."/>
            <person name="Ohm R."/>
            <person name="Pangilinan J."/>
            <person name="Park H.-J."/>
            <person name="Ramirez L."/>
            <person name="Alfaro M."/>
            <person name="Sun H."/>
            <person name="Tritt A."/>
            <person name="Yoshinaga Y."/>
            <person name="Zwiers L.-H."/>
            <person name="Turgeon B."/>
            <person name="Goodwin S."/>
            <person name="Spatafora J."/>
            <person name="Crous P."/>
            <person name="Grigoriev I."/>
        </authorList>
    </citation>
    <scope>NUCLEOTIDE SEQUENCE</scope>
    <source>
        <strain evidence="2">CBS 627.86</strain>
    </source>
</reference>
<protein>
    <recommendedName>
        <fullName evidence="4">Ecp2 effector protein domain-containing protein</fullName>
    </recommendedName>
</protein>
<dbReference type="AlphaFoldDB" id="A0A6A5ZQ96"/>
<evidence type="ECO:0000313" key="2">
    <source>
        <dbReference type="EMBL" id="KAF2120408.1"/>
    </source>
</evidence>
<dbReference type="Proteomes" id="UP000799770">
    <property type="component" value="Unassembled WGS sequence"/>
</dbReference>